<dbReference type="PROSITE" id="PS00211">
    <property type="entry name" value="ABC_TRANSPORTER_1"/>
    <property type="match status" value="1"/>
</dbReference>
<feature type="domain" description="ABC transporter" evidence="4">
    <location>
        <begin position="1"/>
        <end position="213"/>
    </location>
</feature>
<dbReference type="KEGG" id="nmy:CJ229_004785"/>
<dbReference type="Proteomes" id="UP000243626">
    <property type="component" value="Chromosome"/>
</dbReference>
<dbReference type="GO" id="GO:0005524">
    <property type="term" value="F:ATP binding"/>
    <property type="evidence" value="ECO:0007669"/>
    <property type="project" value="UniProtKB-KW"/>
</dbReference>
<dbReference type="InterPro" id="IPR003439">
    <property type="entry name" value="ABC_transporter-like_ATP-bd"/>
</dbReference>
<keyword evidence="6" id="KW-1185">Reference proteome</keyword>
<dbReference type="InterPro" id="IPR017871">
    <property type="entry name" value="ABC_transporter-like_CS"/>
</dbReference>
<keyword evidence="1" id="KW-0813">Transport</keyword>
<dbReference type="GO" id="GO:0016887">
    <property type="term" value="F:ATP hydrolysis activity"/>
    <property type="evidence" value="ECO:0007669"/>
    <property type="project" value="InterPro"/>
</dbReference>
<proteinExistence type="predicted"/>
<dbReference type="PANTHER" id="PTHR42734">
    <property type="entry name" value="METAL TRANSPORT SYSTEM ATP-BINDING PROTEIN TM_0124-RELATED"/>
    <property type="match status" value="1"/>
</dbReference>
<dbReference type="Pfam" id="PF00005">
    <property type="entry name" value="ABC_tran"/>
    <property type="match status" value="1"/>
</dbReference>
<keyword evidence="2" id="KW-0547">Nucleotide-binding</keyword>
<dbReference type="EMBL" id="CP136964">
    <property type="protein sequence ID" value="WOS95424.1"/>
    <property type="molecule type" value="Genomic_DNA"/>
</dbReference>
<dbReference type="PANTHER" id="PTHR42734:SF20">
    <property type="entry name" value="ABC-TYPE IRON(III)-SIDEROPHORE TRANSPORT SYSTEM, ATPASE COMPONENT"/>
    <property type="match status" value="1"/>
</dbReference>
<gene>
    <name evidence="5" type="ORF">CJ229_004785</name>
</gene>
<evidence type="ECO:0000256" key="3">
    <source>
        <dbReference type="ARBA" id="ARBA00022840"/>
    </source>
</evidence>
<dbReference type="PROSITE" id="PS50893">
    <property type="entry name" value="ABC_TRANSPORTER_2"/>
    <property type="match status" value="1"/>
</dbReference>
<dbReference type="RefSeq" id="WP_068130219.1">
    <property type="nucleotide sequence ID" value="NZ_CP136964.1"/>
</dbReference>
<dbReference type="SMART" id="SM00382">
    <property type="entry name" value="AAA"/>
    <property type="match status" value="1"/>
</dbReference>
<name>A0AAF0YL49_9STAP</name>
<dbReference type="InterPro" id="IPR003593">
    <property type="entry name" value="AAA+_ATPase"/>
</dbReference>
<dbReference type="Gene3D" id="3.40.50.300">
    <property type="entry name" value="P-loop containing nucleotide triphosphate hydrolases"/>
    <property type="match status" value="1"/>
</dbReference>
<evidence type="ECO:0000259" key="4">
    <source>
        <dbReference type="PROSITE" id="PS50893"/>
    </source>
</evidence>
<protein>
    <submittedName>
        <fullName evidence="5">ABC transporter ATP-binding protein</fullName>
    </submittedName>
</protein>
<organism evidence="5 6">
    <name type="scientific">Nosocomiicoccus massiliensis</name>
    <dbReference type="NCBI Taxonomy" id="1232430"/>
    <lineage>
        <taxon>Bacteria</taxon>
        <taxon>Bacillati</taxon>
        <taxon>Bacillota</taxon>
        <taxon>Bacilli</taxon>
        <taxon>Bacillales</taxon>
        <taxon>Staphylococcaceae</taxon>
        <taxon>Nosocomiicoccus</taxon>
    </lineage>
</organism>
<keyword evidence="3 5" id="KW-0067">ATP-binding</keyword>
<dbReference type="InterPro" id="IPR027417">
    <property type="entry name" value="P-loop_NTPase"/>
</dbReference>
<accession>A0AAF0YL49</accession>
<evidence type="ECO:0000313" key="5">
    <source>
        <dbReference type="EMBL" id="WOS95424.1"/>
    </source>
</evidence>
<dbReference type="SUPFAM" id="SSF52540">
    <property type="entry name" value="P-loop containing nucleoside triphosphate hydrolases"/>
    <property type="match status" value="1"/>
</dbReference>
<reference evidence="6" key="1">
    <citation type="submission" date="2017-09" db="EMBL/GenBank/DDBJ databases">
        <title>Bacterial strain isolated from the female urinary microbiota.</title>
        <authorList>
            <person name="Thomas-White K."/>
            <person name="Kumar N."/>
            <person name="Forster S."/>
            <person name="Putonti C."/>
            <person name="Lawley T."/>
            <person name="Wolfe A.J."/>
        </authorList>
    </citation>
    <scope>NUCLEOTIDE SEQUENCE [LARGE SCALE GENOMIC DNA]</scope>
    <source>
        <strain evidence="6">UMB0959</strain>
    </source>
</reference>
<reference evidence="5 6" key="2">
    <citation type="submission" date="2023-10" db="EMBL/GenBank/DDBJ databases">
        <authorList>
            <person name="Choi B."/>
        </authorList>
    </citation>
    <scope>NUCLEOTIDE SEQUENCE [LARGE SCALE GENOMIC DNA]</scope>
    <source>
        <strain evidence="5 6">UMB0959</strain>
    </source>
</reference>
<evidence type="ECO:0000313" key="6">
    <source>
        <dbReference type="Proteomes" id="UP000243626"/>
    </source>
</evidence>
<evidence type="ECO:0000256" key="2">
    <source>
        <dbReference type="ARBA" id="ARBA00022741"/>
    </source>
</evidence>
<dbReference type="InterPro" id="IPR050153">
    <property type="entry name" value="Metal_Ion_Import_ABC"/>
</dbReference>
<sequence length="226" mass="25889">MELSIEKLTVQFNTFLLNINELHFNDGLNIIIGGNGSGKTTLLNGLIGYQYSERDVLFNDAPFHLKEHVTYIPQLLNRPDMTVKDFAELTSQKSSDDLLKRFSLYDLKDTSVSHISGGEFKRAVFVQAVLENKPILIFDELEEGLDVKYKKEMFDYIKELSKEKIVIMNVHDLTLVLQYADKVIGMKKGEVAFTTSPECITEYNLTNIFNVPLEIIEYGRKRLIVL</sequence>
<evidence type="ECO:0000256" key="1">
    <source>
        <dbReference type="ARBA" id="ARBA00022448"/>
    </source>
</evidence>
<dbReference type="AlphaFoldDB" id="A0AAF0YL49"/>